<reference evidence="2" key="1">
    <citation type="submission" date="2025-08" db="UniProtKB">
        <authorList>
            <consortium name="Ensembl"/>
        </authorList>
    </citation>
    <scope>IDENTIFICATION</scope>
</reference>
<evidence type="ECO:0000256" key="1">
    <source>
        <dbReference type="SAM" id="MobiDB-lite"/>
    </source>
</evidence>
<evidence type="ECO:0000313" key="3">
    <source>
        <dbReference type="Proteomes" id="UP000694388"/>
    </source>
</evidence>
<name>A0A8C4N7U1_EPTBU</name>
<feature type="region of interest" description="Disordered" evidence="1">
    <location>
        <begin position="1"/>
        <end position="22"/>
    </location>
</feature>
<dbReference type="PANTHER" id="PTHR47315:SF3">
    <property type="entry name" value="FIBROUS SHEATH-INTERACTING PROTEIN 2-LIKE"/>
    <property type="match status" value="1"/>
</dbReference>
<dbReference type="GeneTree" id="ENSGT00930000152744"/>
<accession>A0A8C4N7U1</accession>
<dbReference type="Proteomes" id="UP000694388">
    <property type="component" value="Unplaced"/>
</dbReference>
<proteinExistence type="predicted"/>
<dbReference type="InterPro" id="IPR038891">
    <property type="entry name" value="FSIP2"/>
</dbReference>
<reference evidence="2" key="2">
    <citation type="submission" date="2025-09" db="UniProtKB">
        <authorList>
            <consortium name="Ensembl"/>
        </authorList>
    </citation>
    <scope>IDENTIFICATION</scope>
</reference>
<dbReference type="AlphaFoldDB" id="A0A8C4N7U1"/>
<keyword evidence="3" id="KW-1185">Reference proteome</keyword>
<organism evidence="2 3">
    <name type="scientific">Eptatretus burgeri</name>
    <name type="common">Inshore hagfish</name>
    <dbReference type="NCBI Taxonomy" id="7764"/>
    <lineage>
        <taxon>Eukaryota</taxon>
        <taxon>Metazoa</taxon>
        <taxon>Chordata</taxon>
        <taxon>Craniata</taxon>
        <taxon>Vertebrata</taxon>
        <taxon>Cyclostomata</taxon>
        <taxon>Myxini</taxon>
        <taxon>Myxiniformes</taxon>
        <taxon>Myxinidae</taxon>
        <taxon>Eptatretinae</taxon>
        <taxon>Eptatretus</taxon>
    </lineage>
</organism>
<dbReference type="PANTHER" id="PTHR47315">
    <property type="entry name" value="FIBROUS SHEATH INTERACTING PROTEIN 2"/>
    <property type="match status" value="1"/>
</dbReference>
<evidence type="ECO:0000313" key="2">
    <source>
        <dbReference type="Ensembl" id="ENSEBUP00000002122.1"/>
    </source>
</evidence>
<protein>
    <submittedName>
        <fullName evidence="2">Uncharacterized protein</fullName>
    </submittedName>
</protein>
<dbReference type="Ensembl" id="ENSEBUT00000002468.1">
    <property type="protein sequence ID" value="ENSEBUP00000002122.1"/>
    <property type="gene ID" value="ENSEBUG00000001686.1"/>
</dbReference>
<sequence length="215" mass="24594">MNMEREKLYKLTSRGPQGPNGGPKHFLPSIFNNPMVVNVKPKAWQTSSPAHISQKKGPKHFLPPIDNQPMVAKVHGKLNARDIYSPAHLTQKKRPMQFLPPLVNEPIGVKLAVKPTWEATFCRAGLAETLYKPSKGFNLEDPHMYLFKPEYNKLHDKSLEDYIQHPQRMKFLKKEGYITSDNKVTCSLAEYNKYNDYVKRVNVFNARKCGGTKVS</sequence>